<reference evidence="2 4" key="2">
    <citation type="submission" date="2017-02" db="EMBL/GenBank/DDBJ databases">
        <authorList>
            <person name="Peterson S.W."/>
        </authorList>
    </citation>
    <scope>NUCLEOTIDE SEQUENCE [LARGE SCALE GENOMIC DNA]</scope>
    <source>
        <strain evidence="2 4">DSM 9653</strain>
    </source>
</reference>
<dbReference type="OrthoDB" id="7280567at2"/>
<accession>A0A0Q3L6U7</accession>
<sequence>MAKAWIAWSRWFVLAAASCAGLLFAFIAGLDPFGLRVGAGQPARPIMDINQRYMYPQLVRSGRFDAAILGTSTMRLLDPQLLSQGLDARFVNLAMNAATPWEQLQMAGLFRSHVAAPKRIVWGFDTTWCEPDATDPAKRLTPRPVPDWLSREVRWSDWPKLLNLTNLEIAGRLMAYRLGWARERIRGDGYEVFTPPEASYDLARARSHIYAGSGGRPLDASPVTPPEAVSAAERAGWRFPALAWLEEAIGAFPNQTEVMLVLPPAHLMAYPREGSAAWQRYAACKAEIAALASRRGAITVDYAHASPITTQDANYWDPLHFRLPIAARFGEELAAIAKGGEPFADGAARVIR</sequence>
<name>A0A0Q3L6U7_9HYPH</name>
<evidence type="ECO:0000313" key="4">
    <source>
        <dbReference type="Proteomes" id="UP000190130"/>
    </source>
</evidence>
<dbReference type="Proteomes" id="UP000051562">
    <property type="component" value="Unassembled WGS sequence"/>
</dbReference>
<keyword evidence="3" id="KW-1185">Reference proteome</keyword>
<evidence type="ECO:0008006" key="5">
    <source>
        <dbReference type="Google" id="ProtNLM"/>
    </source>
</evidence>
<dbReference type="EMBL" id="LMAR01000001">
    <property type="protein sequence ID" value="KQK32452.1"/>
    <property type="molecule type" value="Genomic_DNA"/>
</dbReference>
<gene>
    <name evidence="1" type="ORF">ARD30_01345</name>
    <name evidence="2" type="ORF">SAMN05660750_03427</name>
</gene>
<evidence type="ECO:0000313" key="1">
    <source>
        <dbReference type="EMBL" id="KQK32452.1"/>
    </source>
</evidence>
<dbReference type="Proteomes" id="UP000190130">
    <property type="component" value="Unassembled WGS sequence"/>
</dbReference>
<dbReference type="RefSeq" id="WP_055726397.1">
    <property type="nucleotide sequence ID" value="NZ_FUYX01000009.1"/>
</dbReference>
<organism evidence="1 3">
    <name type="scientific">Bosea thiooxidans</name>
    <dbReference type="NCBI Taxonomy" id="53254"/>
    <lineage>
        <taxon>Bacteria</taxon>
        <taxon>Pseudomonadati</taxon>
        <taxon>Pseudomonadota</taxon>
        <taxon>Alphaproteobacteria</taxon>
        <taxon>Hyphomicrobiales</taxon>
        <taxon>Boseaceae</taxon>
        <taxon>Bosea</taxon>
    </lineage>
</organism>
<protein>
    <recommendedName>
        <fullName evidence="5">D-alanyl-lipoteichoic acid biosynthesis protein DltD</fullName>
    </recommendedName>
</protein>
<proteinExistence type="predicted"/>
<evidence type="ECO:0000313" key="2">
    <source>
        <dbReference type="EMBL" id="SKB97913.1"/>
    </source>
</evidence>
<evidence type="ECO:0000313" key="3">
    <source>
        <dbReference type="Proteomes" id="UP000051562"/>
    </source>
</evidence>
<dbReference type="EMBL" id="FUYX01000009">
    <property type="protein sequence ID" value="SKB97913.1"/>
    <property type="molecule type" value="Genomic_DNA"/>
</dbReference>
<reference evidence="1 3" key="1">
    <citation type="submission" date="2015-10" db="EMBL/GenBank/DDBJ databases">
        <title>Draft genome of Bosea thiooxidans.</title>
        <authorList>
            <person name="Wang X."/>
        </authorList>
    </citation>
    <scope>NUCLEOTIDE SEQUENCE [LARGE SCALE GENOMIC DNA]</scope>
    <source>
        <strain evidence="1 3">CGMCC 9174</strain>
    </source>
</reference>
<dbReference type="AlphaFoldDB" id="A0A0Q3L6U7"/>